<dbReference type="AlphaFoldDB" id="A0A0F5HNQ3"/>
<accession>A0A0F5HNQ3</accession>
<keyword evidence="2" id="KW-1185">Reference proteome</keyword>
<dbReference type="Proteomes" id="UP000031563">
    <property type="component" value="Unassembled WGS sequence"/>
</dbReference>
<sequence>MNITIHLRDGLKITKESVGFVAEECAETLNNRQALVTAIDDIVINKNEIKMITPADEPSNPNIEVHLHDGSILRLLDDNYSAATIVQKFNEPSVLMAAVGDGVINKTIVKMITPVSIETATA</sequence>
<proteinExistence type="predicted"/>
<evidence type="ECO:0000313" key="2">
    <source>
        <dbReference type="Proteomes" id="UP000031563"/>
    </source>
</evidence>
<comment type="caution">
    <text evidence="1">The sequence shown here is derived from an EMBL/GenBank/DDBJ whole genome shotgun (WGS) entry which is preliminary data.</text>
</comment>
<protein>
    <submittedName>
        <fullName evidence="1">Uncharacterized protein</fullName>
    </submittedName>
</protein>
<accession>A0A0F5HZ69</accession>
<name>A0A0F5HNQ3_BACTR</name>
<organism evidence="1 2">
    <name type="scientific">Bacillus thermotolerans</name>
    <name type="common">Quasibacillus thermotolerans</name>
    <dbReference type="NCBI Taxonomy" id="1221996"/>
    <lineage>
        <taxon>Bacteria</taxon>
        <taxon>Bacillati</taxon>
        <taxon>Bacillota</taxon>
        <taxon>Bacilli</taxon>
        <taxon>Bacillales</taxon>
        <taxon>Bacillaceae</taxon>
        <taxon>Bacillus</taxon>
    </lineage>
</organism>
<dbReference type="EMBL" id="JWIR02000046">
    <property type="protein sequence ID" value="KKB38571.1"/>
    <property type="molecule type" value="Genomic_DNA"/>
</dbReference>
<evidence type="ECO:0000313" key="1">
    <source>
        <dbReference type="EMBL" id="KKB38571.1"/>
    </source>
</evidence>
<gene>
    <name evidence="1" type="ORF">QY95_02569</name>
</gene>
<reference evidence="1" key="1">
    <citation type="submission" date="2015-02" db="EMBL/GenBank/DDBJ databases">
        <title>Genome Assembly of Bacillaceae bacterium MTCC 8252.</title>
        <authorList>
            <person name="Verma A."/>
            <person name="Khatri I."/>
            <person name="Mual P."/>
            <person name="Subramanian S."/>
            <person name="Krishnamurthi S."/>
        </authorList>
    </citation>
    <scope>NUCLEOTIDE SEQUENCE [LARGE SCALE GENOMIC DNA]</scope>
    <source>
        <strain evidence="1">MTCC 8252</strain>
    </source>
</reference>
<dbReference type="STRING" id="1221996.QY95_02569"/>